<feature type="domain" description="NfeD-like C-terminal" evidence="6">
    <location>
        <begin position="84"/>
        <end position="138"/>
    </location>
</feature>
<dbReference type="Pfam" id="PF01957">
    <property type="entry name" value="NfeD"/>
    <property type="match status" value="1"/>
</dbReference>
<dbReference type="Proteomes" id="UP000263486">
    <property type="component" value="Unassembled WGS sequence"/>
</dbReference>
<keyword evidence="3 5" id="KW-1133">Transmembrane helix</keyword>
<comment type="subcellular location">
    <subcellularLocation>
        <location evidence="1">Membrane</location>
        <topology evidence="1">Multi-pass membrane protein</topology>
    </subcellularLocation>
</comment>
<dbReference type="RefSeq" id="WP_114643764.1">
    <property type="nucleotide sequence ID" value="NZ_JAACIO010000055.1"/>
</dbReference>
<keyword evidence="4 5" id="KW-0472">Membrane</keyword>
<feature type="transmembrane region" description="Helical" evidence="5">
    <location>
        <begin position="53"/>
        <end position="71"/>
    </location>
</feature>
<dbReference type="Gene3D" id="2.40.50.140">
    <property type="entry name" value="Nucleic acid-binding proteins"/>
    <property type="match status" value="1"/>
</dbReference>
<feature type="transmembrane region" description="Helical" evidence="5">
    <location>
        <begin position="6"/>
        <end position="23"/>
    </location>
</feature>
<dbReference type="EMBL" id="QUAJ01000059">
    <property type="protein sequence ID" value="REI39253.1"/>
    <property type="molecule type" value="Genomic_DNA"/>
</dbReference>
<dbReference type="InterPro" id="IPR012340">
    <property type="entry name" value="NA-bd_OB-fold"/>
</dbReference>
<dbReference type="SUPFAM" id="SSF141322">
    <property type="entry name" value="NfeD domain-like"/>
    <property type="match status" value="1"/>
</dbReference>
<evidence type="ECO:0000256" key="3">
    <source>
        <dbReference type="ARBA" id="ARBA00022989"/>
    </source>
</evidence>
<dbReference type="PANTHER" id="PTHR33507">
    <property type="entry name" value="INNER MEMBRANE PROTEIN YBBJ"/>
    <property type="match status" value="1"/>
</dbReference>
<name>A0ABX9KD07_9FUSO</name>
<keyword evidence="8" id="KW-1185">Reference proteome</keyword>
<evidence type="ECO:0000256" key="2">
    <source>
        <dbReference type="ARBA" id="ARBA00022692"/>
    </source>
</evidence>
<keyword evidence="2 5" id="KW-0812">Transmembrane</keyword>
<dbReference type="InterPro" id="IPR052165">
    <property type="entry name" value="Membrane_assoc_protease"/>
</dbReference>
<evidence type="ECO:0000259" key="6">
    <source>
        <dbReference type="Pfam" id="PF01957"/>
    </source>
</evidence>
<proteinExistence type="predicted"/>
<dbReference type="PANTHER" id="PTHR33507:SF3">
    <property type="entry name" value="INNER MEMBRANE PROTEIN YBBJ"/>
    <property type="match status" value="1"/>
</dbReference>
<evidence type="ECO:0000313" key="8">
    <source>
        <dbReference type="Proteomes" id="UP000263486"/>
    </source>
</evidence>
<gene>
    <name evidence="7" type="ORF">DYH56_15485</name>
</gene>
<reference evidence="7 8" key="1">
    <citation type="submission" date="2018-08" db="EMBL/GenBank/DDBJ databases">
        <title>Draft genome sequence of Psychrilyobacter sp. strain SD5 isolated from Black Sea water.</title>
        <authorList>
            <person name="Yadav S."/>
            <person name="Villanueva L."/>
            <person name="Damste J.S.S."/>
        </authorList>
    </citation>
    <scope>NUCLEOTIDE SEQUENCE [LARGE SCALE GENOMIC DNA]</scope>
    <source>
        <strain evidence="7 8">SD5</strain>
    </source>
</reference>
<organism evidence="7 8">
    <name type="scientific">Psychrilyobacter piezotolerans</name>
    <dbReference type="NCBI Taxonomy" id="2293438"/>
    <lineage>
        <taxon>Bacteria</taxon>
        <taxon>Fusobacteriati</taxon>
        <taxon>Fusobacteriota</taxon>
        <taxon>Fusobacteriia</taxon>
        <taxon>Fusobacteriales</taxon>
        <taxon>Fusobacteriaceae</taxon>
        <taxon>Psychrilyobacter</taxon>
    </lineage>
</organism>
<accession>A0ABX9KD07</accession>
<sequence length="140" mass="16101">MTWDSGMIWWFLLTIIFIVVELAVPALVSIWFAFAAIILTLISGMIKNPVNEFYIFVGLSGLFLILTRPIVRKLLEKRKPIENRIFGQNVEISKKIEADLYEVKLDGKYWRATCDEKLEVGDTGVVERVEGNKLILKKKI</sequence>
<dbReference type="InterPro" id="IPR002810">
    <property type="entry name" value="NfeD-like_C"/>
</dbReference>
<evidence type="ECO:0000256" key="1">
    <source>
        <dbReference type="ARBA" id="ARBA00004141"/>
    </source>
</evidence>
<evidence type="ECO:0000256" key="4">
    <source>
        <dbReference type="ARBA" id="ARBA00023136"/>
    </source>
</evidence>
<comment type="caution">
    <text evidence="7">The sequence shown here is derived from an EMBL/GenBank/DDBJ whole genome shotgun (WGS) entry which is preliminary data.</text>
</comment>
<evidence type="ECO:0000256" key="5">
    <source>
        <dbReference type="SAM" id="Phobius"/>
    </source>
</evidence>
<evidence type="ECO:0000313" key="7">
    <source>
        <dbReference type="EMBL" id="REI39253.1"/>
    </source>
</evidence>
<protein>
    <submittedName>
        <fullName evidence="7">NfeD family protein</fullName>
    </submittedName>
</protein>